<evidence type="ECO:0000256" key="1">
    <source>
        <dbReference type="ARBA" id="ARBA00004496"/>
    </source>
</evidence>
<comment type="subcellular location">
    <subcellularLocation>
        <location evidence="1 5">Cytoplasm</location>
    </subcellularLocation>
</comment>
<reference evidence="8 9" key="1">
    <citation type="submission" date="2014-12" db="EMBL/GenBank/DDBJ databases">
        <title>Isolation of bacteria from lake water.</title>
        <authorList>
            <person name="Sheng K.-Y."/>
            <person name="Chin P.-S."/>
            <person name="Chan K.-G."/>
            <person name="Tan G.S."/>
        </authorList>
    </citation>
    <scope>NUCLEOTIDE SEQUENCE [LARGE SCALE GENOMIC DNA]</scope>
    <source>
        <strain evidence="8 9">KY4</strain>
    </source>
</reference>
<dbReference type="InterPro" id="IPR003783">
    <property type="entry name" value="Regulatory_RecX"/>
</dbReference>
<sequence>MGFITLSLTGRALRLLSQREHSRAELQRKLGPHVQEGEDLNAVLDGLQSKGFISEERVVESVLNRRASRLGAARIRQELQAKGLGAEAVQQAVTRLQDTELERAREVWRRKFGEPASDPQTRAKHMRFLLARGFSGDVVRRAVQGAGDADDA</sequence>
<evidence type="ECO:0000259" key="7">
    <source>
        <dbReference type="Pfam" id="PF21981"/>
    </source>
</evidence>
<dbReference type="InterPro" id="IPR053924">
    <property type="entry name" value="RecX_HTH_2nd"/>
</dbReference>
<dbReference type="Proteomes" id="UP000032566">
    <property type="component" value="Unassembled WGS sequence"/>
</dbReference>
<dbReference type="Pfam" id="PF02631">
    <property type="entry name" value="RecX_HTH2"/>
    <property type="match status" value="1"/>
</dbReference>
<dbReference type="PANTHER" id="PTHR33602">
    <property type="entry name" value="REGULATORY PROTEIN RECX FAMILY PROTEIN"/>
    <property type="match status" value="1"/>
</dbReference>
<dbReference type="HAMAP" id="MF_01114">
    <property type="entry name" value="RecX"/>
    <property type="match status" value="1"/>
</dbReference>
<dbReference type="InterPro" id="IPR036388">
    <property type="entry name" value="WH-like_DNA-bd_sf"/>
</dbReference>
<feature type="domain" description="RecX second three-helical" evidence="6">
    <location>
        <begin position="54"/>
        <end position="92"/>
    </location>
</feature>
<keyword evidence="9" id="KW-1185">Reference proteome</keyword>
<dbReference type="Pfam" id="PF21981">
    <property type="entry name" value="RecX_HTH3"/>
    <property type="match status" value="1"/>
</dbReference>
<gene>
    <name evidence="5" type="primary">recX</name>
    <name evidence="8" type="ORF">RP29_01400</name>
</gene>
<dbReference type="AlphaFoldDB" id="A0A0D7KEH2"/>
<evidence type="ECO:0000313" key="9">
    <source>
        <dbReference type="Proteomes" id="UP000032566"/>
    </source>
</evidence>
<dbReference type="PANTHER" id="PTHR33602:SF1">
    <property type="entry name" value="REGULATORY PROTEIN RECX FAMILY PROTEIN"/>
    <property type="match status" value="1"/>
</dbReference>
<evidence type="ECO:0000256" key="2">
    <source>
        <dbReference type="ARBA" id="ARBA00009695"/>
    </source>
</evidence>
<evidence type="ECO:0000256" key="3">
    <source>
        <dbReference type="ARBA" id="ARBA00018111"/>
    </source>
</evidence>
<evidence type="ECO:0000256" key="5">
    <source>
        <dbReference type="HAMAP-Rule" id="MF_01114"/>
    </source>
</evidence>
<dbReference type="GO" id="GO:0006282">
    <property type="term" value="P:regulation of DNA repair"/>
    <property type="evidence" value="ECO:0007669"/>
    <property type="project" value="UniProtKB-UniRule"/>
</dbReference>
<dbReference type="Gene3D" id="1.10.10.10">
    <property type="entry name" value="Winged helix-like DNA-binding domain superfamily/Winged helix DNA-binding domain"/>
    <property type="match status" value="3"/>
</dbReference>
<protein>
    <recommendedName>
        <fullName evidence="3 5">Regulatory protein RecX</fullName>
    </recommendedName>
</protein>
<dbReference type="STRING" id="80878.RP29_01400"/>
<comment type="caution">
    <text evidence="8">The sequence shown here is derived from an EMBL/GenBank/DDBJ whole genome shotgun (WGS) entry which is preliminary data.</text>
</comment>
<dbReference type="GO" id="GO:0005737">
    <property type="term" value="C:cytoplasm"/>
    <property type="evidence" value="ECO:0007669"/>
    <property type="project" value="UniProtKB-SubCell"/>
</dbReference>
<proteinExistence type="inferred from homology"/>
<dbReference type="RefSeq" id="WP_044395076.1">
    <property type="nucleotide sequence ID" value="NZ_JXYQ01000003.1"/>
</dbReference>
<accession>A0A0D7KEH2</accession>
<comment type="similarity">
    <text evidence="2 5">Belongs to the RecX family.</text>
</comment>
<evidence type="ECO:0000259" key="6">
    <source>
        <dbReference type="Pfam" id="PF02631"/>
    </source>
</evidence>
<feature type="domain" description="RecX third three-helical" evidence="7">
    <location>
        <begin position="98"/>
        <end position="143"/>
    </location>
</feature>
<evidence type="ECO:0000313" key="8">
    <source>
        <dbReference type="EMBL" id="KJA12297.1"/>
    </source>
</evidence>
<dbReference type="NCBIfam" id="NF001055">
    <property type="entry name" value="PRK00117.2-5"/>
    <property type="match status" value="1"/>
</dbReference>
<dbReference type="InterPro" id="IPR053925">
    <property type="entry name" value="RecX_HTH_3rd"/>
</dbReference>
<dbReference type="OrthoDB" id="5295441at2"/>
<dbReference type="PATRIC" id="fig|80878.5.peg.1586"/>
<evidence type="ECO:0000256" key="4">
    <source>
        <dbReference type="ARBA" id="ARBA00022490"/>
    </source>
</evidence>
<comment type="function">
    <text evidence="5">Modulates RecA activity.</text>
</comment>
<name>A0A0D7KEH2_9BURK</name>
<dbReference type="EMBL" id="JXYQ01000003">
    <property type="protein sequence ID" value="KJA12297.1"/>
    <property type="molecule type" value="Genomic_DNA"/>
</dbReference>
<keyword evidence="4 5" id="KW-0963">Cytoplasm</keyword>
<organism evidence="8 9">
    <name type="scientific">Acidovorax temperans</name>
    <dbReference type="NCBI Taxonomy" id="80878"/>
    <lineage>
        <taxon>Bacteria</taxon>
        <taxon>Pseudomonadati</taxon>
        <taxon>Pseudomonadota</taxon>
        <taxon>Betaproteobacteria</taxon>
        <taxon>Burkholderiales</taxon>
        <taxon>Comamonadaceae</taxon>
        <taxon>Acidovorax</taxon>
    </lineage>
</organism>